<protein>
    <submittedName>
        <fullName evidence="3">Putative Type VI secretion system lysozyme-related protein</fullName>
    </submittedName>
</protein>
<dbReference type="Proteomes" id="UP000191931">
    <property type="component" value="Unassembled WGS sequence"/>
</dbReference>
<reference evidence="4 5" key="3">
    <citation type="submission" date="2017-03" db="EMBL/GenBank/DDBJ databases">
        <authorList>
            <person name="Afonso C.L."/>
            <person name="Miller P.J."/>
            <person name="Scott M.A."/>
            <person name="Spackman E."/>
            <person name="Goraichik I."/>
            <person name="Dimitrov K.M."/>
            <person name="Suarez D.L."/>
            <person name="Swayne D.E."/>
        </authorList>
    </citation>
    <scope>NUCLEOTIDE SEQUENCE [LARGE SCALE GENOMIC DNA]</scope>
    <source>
        <strain evidence="4">PRJEB14757</strain>
    </source>
</reference>
<dbReference type="SUPFAM" id="SSF160719">
    <property type="entry name" value="gpW/gp25-like"/>
    <property type="match status" value="1"/>
</dbReference>
<dbReference type="EMBL" id="FWEV01000325">
    <property type="protein sequence ID" value="SLM32869.1"/>
    <property type="molecule type" value="Genomic_DNA"/>
</dbReference>
<gene>
    <name evidence="3" type="ORF">DEMABW1_80212</name>
    <name evidence="4" type="ORF">MTBBW1_80212</name>
</gene>
<evidence type="ECO:0000313" key="3">
    <source>
        <dbReference type="EMBL" id="CCO06818.1"/>
    </source>
</evidence>
<feature type="coiled-coil region" evidence="1">
    <location>
        <begin position="3"/>
        <end position="30"/>
    </location>
</feature>
<dbReference type="OrthoDB" id="1524306at2"/>
<dbReference type="InterPro" id="IPR017737">
    <property type="entry name" value="TssE1-like"/>
</dbReference>
<evidence type="ECO:0000256" key="1">
    <source>
        <dbReference type="SAM" id="Coils"/>
    </source>
</evidence>
<reference evidence="3" key="1">
    <citation type="submission" date="2012-10" db="EMBL/GenBank/DDBJ databases">
        <authorList>
            <person name="Lefevre C."/>
        </authorList>
    </citation>
    <scope>NUCLEOTIDE SEQUENCE</scope>
    <source>
        <strain evidence="3">BW-1</strain>
    </source>
</reference>
<dbReference type="Gene3D" id="3.10.450.40">
    <property type="match status" value="1"/>
</dbReference>
<dbReference type="EMBL" id="HF547348">
    <property type="protein sequence ID" value="CCO06818.1"/>
    <property type="molecule type" value="Genomic_DNA"/>
</dbReference>
<proteinExistence type="predicted"/>
<feature type="domain" description="IraD/Gp25-like" evidence="2">
    <location>
        <begin position="30"/>
        <end position="116"/>
    </location>
</feature>
<sequence>MYEQTLLERIASLESRKDIAEETSAEKEIKSVILHLRKLLNTNRGSVLIADDYGMPDITRFMGGGFLETAGRIEKAIHETVEKYEKRLSDLKIKIESSEEDVLSIHFSLEGVLSRQENVPVFLESFLQPNGRIKVKG</sequence>
<dbReference type="NCBIfam" id="TIGR03357">
    <property type="entry name" value="VI_zyme"/>
    <property type="match status" value="1"/>
</dbReference>
<keyword evidence="1" id="KW-0175">Coiled coil</keyword>
<keyword evidence="5" id="KW-1185">Reference proteome</keyword>
<evidence type="ECO:0000259" key="2">
    <source>
        <dbReference type="Pfam" id="PF04965"/>
    </source>
</evidence>
<name>L0R441_9BACT</name>
<accession>L0R441</accession>
<organism evidence="3">
    <name type="scientific">Desulfamplus magnetovallimortis</name>
    <dbReference type="NCBI Taxonomy" id="1246637"/>
    <lineage>
        <taxon>Bacteria</taxon>
        <taxon>Pseudomonadati</taxon>
        <taxon>Thermodesulfobacteriota</taxon>
        <taxon>Desulfobacteria</taxon>
        <taxon>Desulfobacterales</taxon>
        <taxon>Desulfobacteraceae</taxon>
        <taxon>Desulfamplus</taxon>
    </lineage>
</organism>
<dbReference type="STRING" id="1246637.MTBBW1_80212"/>
<dbReference type="RefSeq" id="WP_080798571.1">
    <property type="nucleotide sequence ID" value="NZ_LT828540.1"/>
</dbReference>
<evidence type="ECO:0000313" key="4">
    <source>
        <dbReference type="EMBL" id="SLM32869.1"/>
    </source>
</evidence>
<dbReference type="AlphaFoldDB" id="L0R441"/>
<dbReference type="InterPro" id="IPR007048">
    <property type="entry name" value="IraD/Gp25-like"/>
</dbReference>
<evidence type="ECO:0000313" key="5">
    <source>
        <dbReference type="Proteomes" id="UP000191931"/>
    </source>
</evidence>
<reference evidence="3" key="2">
    <citation type="submission" date="2012-12" db="EMBL/GenBank/DDBJ databases">
        <title>Region harboring genes involved in magnetosome formation of Candidatus Desulfamplus magnetosmortis.</title>
        <authorList>
            <person name="Lefevre C.T."/>
            <person name="Bazylinski D.A."/>
        </authorList>
    </citation>
    <scope>NUCLEOTIDE SEQUENCE</scope>
    <source>
        <strain evidence="3">BW-1</strain>
    </source>
</reference>
<dbReference type="Pfam" id="PF04965">
    <property type="entry name" value="GPW_gp25"/>
    <property type="match status" value="1"/>
</dbReference>